<protein>
    <submittedName>
        <fullName evidence="1">ATP-binding cassette domain-containing protein</fullName>
    </submittedName>
</protein>
<evidence type="ECO:0000313" key="2">
    <source>
        <dbReference type="Proteomes" id="UP000595814"/>
    </source>
</evidence>
<dbReference type="Proteomes" id="UP000595814">
    <property type="component" value="Chromosome"/>
</dbReference>
<keyword evidence="1" id="KW-0067">ATP-binding</keyword>
<gene>
    <name evidence="1" type="ORF">JFY71_03225</name>
</gene>
<accession>A0AC61MX57</accession>
<evidence type="ECO:0000313" key="1">
    <source>
        <dbReference type="EMBL" id="QQK08565.1"/>
    </source>
</evidence>
<organism evidence="1 2">
    <name type="scientific">Miniphocaeibacter halophilus</name>
    <dbReference type="NCBI Taxonomy" id="2931922"/>
    <lineage>
        <taxon>Bacteria</taxon>
        <taxon>Bacillati</taxon>
        <taxon>Bacillota</taxon>
        <taxon>Tissierellia</taxon>
        <taxon>Tissierellales</taxon>
        <taxon>Peptoniphilaceae</taxon>
        <taxon>Miniphocaeibacter</taxon>
    </lineage>
</organism>
<dbReference type="EMBL" id="CP066744">
    <property type="protein sequence ID" value="QQK08565.1"/>
    <property type="molecule type" value="Genomic_DNA"/>
</dbReference>
<keyword evidence="1" id="KW-0547">Nucleotide-binding</keyword>
<reference evidence="1 2" key="1">
    <citation type="journal article" date="2022" name="Int. J. Syst. Evol. Microbiol.">
        <title>Miniphocaeibacter halophilus sp. nov., an ammonium-tolerant acetate-producing bacterium isolated from a biogas system.</title>
        <authorList>
            <person name="Schnurer A."/>
            <person name="Singh A."/>
            <person name="Bi S."/>
            <person name="Qiao W."/>
            <person name="Westerholm M."/>
        </authorList>
    </citation>
    <scope>NUCLEOTIDE SEQUENCE [LARGE SCALE GENOMIC DNA]</scope>
    <source>
        <strain evidence="1 2">AMB_01</strain>
    </source>
</reference>
<keyword evidence="2" id="KW-1185">Reference proteome</keyword>
<name>A0AC61MX57_9FIRM</name>
<sequence length="310" mass="35535">MKLELVNINKSFSGKHILHDVNFSIESGRAMGFLGRNGSGKTTTIRTLMDVFKPDFGEFIIDGKKFIRENYKIGYLPEERGLYGKIKIIDQLAYLGELKRMSSKEAKKSAEYWVDYMGLSEYGNKNLETLSKGNQQKIQIIQAVIDDPDIVILDEPFSGLDPVNSQIFKDLIKELIAKNKLVIFSSHQMGYVEEFCDDITFIKNGRIIETGDLNVLKNKLGENKIRLNIKNLGPDQLERSLNENKNINISYDDKSAIIELIGNYKPMELLQDILNKDYEIDLYTKYTPSLEDIFIKLDKEYNFDNEGGNN</sequence>
<proteinExistence type="predicted"/>